<organism evidence="2 3">
    <name type="scientific">Bifidobacterium pseudocatenulatum DSM 20438 = JCM 1200 = LMG 10505</name>
    <dbReference type="NCBI Taxonomy" id="547043"/>
    <lineage>
        <taxon>Bacteria</taxon>
        <taxon>Bacillati</taxon>
        <taxon>Actinomycetota</taxon>
        <taxon>Actinomycetes</taxon>
        <taxon>Bifidobacteriales</taxon>
        <taxon>Bifidobacteriaceae</taxon>
        <taxon>Bifidobacterium</taxon>
    </lineage>
</organism>
<dbReference type="Proteomes" id="UP000003875">
    <property type="component" value="Unassembled WGS sequence"/>
</dbReference>
<dbReference type="RefSeq" id="WP_004221174.1">
    <property type="nucleotide sequence ID" value="NZ_ABXX02000002.1"/>
</dbReference>
<evidence type="ECO:0000259" key="1">
    <source>
        <dbReference type="Pfam" id="PF08937"/>
    </source>
</evidence>
<comment type="caution">
    <text evidence="2">The sequence shown here is derived from an EMBL/GenBank/DDBJ whole genome shotgun (WGS) entry which is preliminary data.</text>
</comment>
<gene>
    <name evidence="2" type="ORF">BIFPSEUDO_03281</name>
</gene>
<dbReference type="InterPro" id="IPR015032">
    <property type="entry name" value="ThsB__TIR-like_domain"/>
</dbReference>
<accession>C0BRL7</accession>
<dbReference type="AlphaFoldDB" id="C0BRL7"/>
<evidence type="ECO:0000313" key="3">
    <source>
        <dbReference type="Proteomes" id="UP000003875"/>
    </source>
</evidence>
<dbReference type="GeneID" id="45600362"/>
<name>C0BRL7_BIFPS</name>
<evidence type="ECO:0000313" key="2">
    <source>
        <dbReference type="EMBL" id="EEG71311.1"/>
    </source>
</evidence>
<reference evidence="2 3" key="2">
    <citation type="submission" date="2009-02" db="EMBL/GenBank/DDBJ databases">
        <authorList>
            <person name="Fulton L."/>
            <person name="Clifton S."/>
            <person name="Fulton B."/>
            <person name="Xu J."/>
            <person name="Minx P."/>
            <person name="Pepin K.H."/>
            <person name="Johnson M."/>
            <person name="Bhonagiri V."/>
            <person name="Nash W.E."/>
            <person name="Mardis E.R."/>
            <person name="Wilson R.K."/>
        </authorList>
    </citation>
    <scope>NUCLEOTIDE SEQUENCE [LARGE SCALE GENOMIC DNA]</scope>
    <source>
        <strain evidence="2 3">DSM 20438</strain>
    </source>
</reference>
<dbReference type="eggNOG" id="ENOG502ZA57">
    <property type="taxonomic scope" value="Bacteria"/>
</dbReference>
<dbReference type="Pfam" id="PF08937">
    <property type="entry name" value="ThsB_TIR"/>
    <property type="match status" value="1"/>
</dbReference>
<dbReference type="Gene3D" id="3.40.50.11200">
    <property type="match status" value="1"/>
</dbReference>
<dbReference type="EMBL" id="ABXX02000002">
    <property type="protein sequence ID" value="EEG71311.1"/>
    <property type="molecule type" value="Genomic_DNA"/>
</dbReference>
<proteinExistence type="predicted"/>
<sequence>MNYRNGNYSAFYVSEPFDEYSLGARQAHDFCYYSLLGAWKKKDSNFPFIDSHNKTYSVRDGSDWEGTLKPRLHKRLMNSKNIILFLSSITKESRALREELQYGIGVLRLPVIVVYPELENTNIVDSSRRDFSSSVKRLWDNLPIFKKMMNAVPTIHVPFKKDLIARALSDEEFTVQSESRPGAYFYSI</sequence>
<feature type="domain" description="Thoeris protein ThsB TIR-like" evidence="1">
    <location>
        <begin position="27"/>
        <end position="119"/>
    </location>
</feature>
<reference evidence="2 3" key="1">
    <citation type="submission" date="2009-02" db="EMBL/GenBank/DDBJ databases">
        <title>Draft genome sequence of Bifidobacterium pseudocatenulatum (DSM 20438).</title>
        <authorList>
            <person name="Sudarsanam P."/>
            <person name="Ley R."/>
            <person name="Guruge J."/>
            <person name="Turnbaugh P.J."/>
            <person name="Mahowald M."/>
            <person name="Liep D."/>
            <person name="Gordon J."/>
        </authorList>
    </citation>
    <scope>NUCLEOTIDE SEQUENCE [LARGE SCALE GENOMIC DNA]</scope>
    <source>
        <strain evidence="2 3">DSM 20438</strain>
    </source>
</reference>
<protein>
    <recommendedName>
        <fullName evidence="1">Thoeris protein ThsB TIR-like domain-containing protein</fullName>
    </recommendedName>
</protein>